<dbReference type="AlphaFoldDB" id="A0A090VWZ0"/>
<evidence type="ECO:0000313" key="2">
    <source>
        <dbReference type="Proteomes" id="UP000029462"/>
    </source>
</evidence>
<dbReference type="STRING" id="1115515.EV102420_22_00430"/>
<comment type="caution">
    <text evidence="1">The sequence shown here is derived from an EMBL/GenBank/DDBJ whole genome shotgun (WGS) entry which is preliminary data.</text>
</comment>
<name>A0A090VWZ0_PSEVU</name>
<accession>A0A090VWZ0</accession>
<dbReference type="InterPro" id="IPR036237">
    <property type="entry name" value="Xyl_isomerase-like_sf"/>
</dbReference>
<dbReference type="RefSeq" id="WP_042394014.1">
    <property type="nucleotide sequence ID" value="NZ_BBMZ01000022.1"/>
</dbReference>
<proteinExistence type="predicted"/>
<dbReference type="eggNOG" id="COG1082">
    <property type="taxonomic scope" value="Bacteria"/>
</dbReference>
<protein>
    <recommendedName>
        <fullName evidence="3">Xylose isomerase-like TIM barrel domain-containing protein</fullName>
    </recommendedName>
</protein>
<dbReference type="Gene3D" id="3.20.20.150">
    <property type="entry name" value="Divalent-metal-dependent TIM barrel enzymes"/>
    <property type="match status" value="1"/>
</dbReference>
<dbReference type="OrthoDB" id="2237247at2"/>
<sequence>MERKIIVVTAAYGHDRLNQLGGQAAVLPFIANGGADGVEIRRELFSPQELESLPTLAATIAKHGLLACYSAPEPLCLPDGTLNPLLPALLQEAHALNALWLKVSLGHFQRKSTLEPLRALLAESGMALVVENDQTECGKIAPMQRFSAACKVLNLPVTLTFDMGNWLWVDESPEEAARLLAPAVSYVHVKAAQAHHFHWRAVPPDHDDPRWQALLDALPADAPRGIEFPLEGRDLTAVTRRYVTWLREEFHHA</sequence>
<keyword evidence="2" id="KW-1185">Reference proteome</keyword>
<evidence type="ECO:0008006" key="3">
    <source>
        <dbReference type="Google" id="ProtNLM"/>
    </source>
</evidence>
<evidence type="ECO:0000313" key="1">
    <source>
        <dbReference type="EMBL" id="GAL59722.1"/>
    </source>
</evidence>
<reference evidence="1 2" key="1">
    <citation type="submission" date="2014-09" db="EMBL/GenBank/DDBJ databases">
        <title>Whole genome shotgun sequence of Escherichia vulneris NBRC 102420.</title>
        <authorList>
            <person name="Yoshida Y."/>
            <person name="Hosoyama A."/>
            <person name="Tsuchikane K."/>
            <person name="Ohji S."/>
            <person name="Ichikawa N."/>
            <person name="Kimura A."/>
            <person name="Yamazoe A."/>
            <person name="Ezaki T."/>
            <person name="Fujita N."/>
        </authorList>
    </citation>
    <scope>NUCLEOTIDE SEQUENCE [LARGE SCALE GENOMIC DNA]</scope>
    <source>
        <strain evidence="1 2">NBRC 102420</strain>
    </source>
</reference>
<dbReference type="SUPFAM" id="SSF51658">
    <property type="entry name" value="Xylose isomerase-like"/>
    <property type="match status" value="1"/>
</dbReference>
<dbReference type="EMBL" id="BBMZ01000022">
    <property type="protein sequence ID" value="GAL59722.1"/>
    <property type="molecule type" value="Genomic_DNA"/>
</dbReference>
<gene>
    <name evidence="1" type="ORF">EV102420_22_00430</name>
</gene>
<organism evidence="1 2">
    <name type="scientific">Pseudescherichia vulneris NBRC 102420</name>
    <dbReference type="NCBI Taxonomy" id="1115515"/>
    <lineage>
        <taxon>Bacteria</taxon>
        <taxon>Pseudomonadati</taxon>
        <taxon>Pseudomonadota</taxon>
        <taxon>Gammaproteobacteria</taxon>
        <taxon>Enterobacterales</taxon>
        <taxon>Enterobacteriaceae</taxon>
        <taxon>Pseudescherichia</taxon>
    </lineage>
</organism>
<dbReference type="Proteomes" id="UP000029462">
    <property type="component" value="Unassembled WGS sequence"/>
</dbReference>